<dbReference type="InterPro" id="IPR043128">
    <property type="entry name" value="Rev_trsase/Diguanyl_cyclase"/>
</dbReference>
<dbReference type="GO" id="GO:0000287">
    <property type="term" value="F:magnesium ion binding"/>
    <property type="evidence" value="ECO:0007669"/>
    <property type="project" value="UniProtKB-UniRule"/>
</dbReference>
<dbReference type="SUPFAM" id="SSF56672">
    <property type="entry name" value="DNA/RNA polymerases"/>
    <property type="match status" value="1"/>
</dbReference>
<comment type="similarity">
    <text evidence="2 17">Belongs to the DNA polymerase type-Y family.</text>
</comment>
<keyword evidence="9 17" id="KW-0479">Metal-binding</keyword>
<comment type="function">
    <text evidence="15 17">Poorly processive, error-prone DNA polymerase involved in untargeted mutagenesis. Copies undamaged DNA at stalled replication forks, which arise in vivo from mismatched or misaligned primer ends. These misaligned primers can be extended by PolIV. Exhibits no 3'-5' exonuclease (proofreading) activity. May be involved in translesional synthesis, in conjunction with the beta clamp from PolIII.</text>
</comment>
<organism evidence="19 20">
    <name type="scientific">Brevundimonas alba</name>
    <dbReference type="NCBI Taxonomy" id="74314"/>
    <lineage>
        <taxon>Bacteria</taxon>
        <taxon>Pseudomonadati</taxon>
        <taxon>Pseudomonadota</taxon>
        <taxon>Alphaproteobacteria</taxon>
        <taxon>Caulobacterales</taxon>
        <taxon>Caulobacteraceae</taxon>
        <taxon>Brevundimonas</taxon>
    </lineage>
</organism>
<dbReference type="GO" id="GO:0042276">
    <property type="term" value="P:error-prone translesion synthesis"/>
    <property type="evidence" value="ECO:0007669"/>
    <property type="project" value="TreeGrafter"/>
</dbReference>
<feature type="active site" evidence="17">
    <location>
        <position position="144"/>
    </location>
</feature>
<evidence type="ECO:0000256" key="6">
    <source>
        <dbReference type="ARBA" id="ARBA00022679"/>
    </source>
</evidence>
<dbReference type="InterPro" id="IPR001126">
    <property type="entry name" value="UmuC"/>
</dbReference>
<dbReference type="Pfam" id="PF00817">
    <property type="entry name" value="IMS"/>
    <property type="match status" value="1"/>
</dbReference>
<evidence type="ECO:0000256" key="3">
    <source>
        <dbReference type="ARBA" id="ARBA00011245"/>
    </source>
</evidence>
<evidence type="ECO:0000256" key="14">
    <source>
        <dbReference type="ARBA" id="ARBA00023204"/>
    </source>
</evidence>
<dbReference type="InterPro" id="IPR050116">
    <property type="entry name" value="DNA_polymerase-Y"/>
</dbReference>
<feature type="binding site" evidence="17">
    <location>
        <position position="50"/>
    </location>
    <ligand>
        <name>Mg(2+)</name>
        <dbReference type="ChEBI" id="CHEBI:18420"/>
    </ligand>
</feature>
<dbReference type="GO" id="GO:0003684">
    <property type="term" value="F:damaged DNA binding"/>
    <property type="evidence" value="ECO:0007669"/>
    <property type="project" value="InterPro"/>
</dbReference>
<dbReference type="GO" id="GO:0005829">
    <property type="term" value="C:cytosol"/>
    <property type="evidence" value="ECO:0007669"/>
    <property type="project" value="TreeGrafter"/>
</dbReference>
<dbReference type="NCBIfam" id="NF002677">
    <property type="entry name" value="PRK02406.1"/>
    <property type="match status" value="1"/>
</dbReference>
<evidence type="ECO:0000256" key="4">
    <source>
        <dbReference type="ARBA" id="ARBA00022457"/>
    </source>
</evidence>
<dbReference type="GO" id="GO:0006281">
    <property type="term" value="P:DNA repair"/>
    <property type="evidence" value="ECO:0007669"/>
    <property type="project" value="UniProtKB-UniRule"/>
</dbReference>
<dbReference type="PANTHER" id="PTHR11076">
    <property type="entry name" value="DNA REPAIR POLYMERASE UMUC / TRANSFERASE FAMILY MEMBER"/>
    <property type="match status" value="1"/>
</dbReference>
<evidence type="ECO:0000256" key="12">
    <source>
        <dbReference type="ARBA" id="ARBA00022932"/>
    </source>
</evidence>
<evidence type="ECO:0000313" key="20">
    <source>
        <dbReference type="Proteomes" id="UP000587415"/>
    </source>
</evidence>
<dbReference type="FunFam" id="3.40.1170.60:FF:000001">
    <property type="entry name" value="DNA polymerase IV"/>
    <property type="match status" value="1"/>
</dbReference>
<evidence type="ECO:0000256" key="15">
    <source>
        <dbReference type="ARBA" id="ARBA00025589"/>
    </source>
</evidence>
<comment type="caution">
    <text evidence="19">The sequence shown here is derived from an EMBL/GenBank/DDBJ whole genome shotgun (WGS) entry which is preliminary data.</text>
</comment>
<evidence type="ECO:0000256" key="8">
    <source>
        <dbReference type="ARBA" id="ARBA00022705"/>
    </source>
</evidence>
<evidence type="ECO:0000256" key="9">
    <source>
        <dbReference type="ARBA" id="ARBA00022723"/>
    </source>
</evidence>
<dbReference type="EMBL" id="JAATJM010000002">
    <property type="protein sequence ID" value="NJC42673.1"/>
    <property type="molecule type" value="Genomic_DNA"/>
</dbReference>
<protein>
    <recommendedName>
        <fullName evidence="17">DNA polymerase IV</fullName>
        <shortName evidence="17">Pol IV</shortName>
        <ecNumber evidence="17">2.7.7.7</ecNumber>
    </recommendedName>
</protein>
<feature type="domain" description="UmuC" evidence="18">
    <location>
        <begin position="46"/>
        <end position="225"/>
    </location>
</feature>
<evidence type="ECO:0000256" key="17">
    <source>
        <dbReference type="HAMAP-Rule" id="MF_01113"/>
    </source>
</evidence>
<dbReference type="Gene3D" id="3.40.1170.60">
    <property type="match status" value="1"/>
</dbReference>
<comment type="subunit">
    <text evidence="3 17">Monomer.</text>
</comment>
<keyword evidence="10 17" id="KW-0227">DNA damage</keyword>
<evidence type="ECO:0000256" key="13">
    <source>
        <dbReference type="ARBA" id="ARBA00023125"/>
    </source>
</evidence>
<gene>
    <name evidence="17" type="primary">dinB</name>
    <name evidence="19" type="ORF">GGQ87_002968</name>
</gene>
<keyword evidence="4 17" id="KW-0515">Mutator protein</keyword>
<evidence type="ECO:0000256" key="2">
    <source>
        <dbReference type="ARBA" id="ARBA00010945"/>
    </source>
</evidence>
<dbReference type="InterPro" id="IPR043502">
    <property type="entry name" value="DNA/RNA_pol_sf"/>
</dbReference>
<dbReference type="NCBIfam" id="NF002751">
    <property type="entry name" value="PRK02794.1"/>
    <property type="match status" value="1"/>
</dbReference>
<evidence type="ECO:0000256" key="16">
    <source>
        <dbReference type="ARBA" id="ARBA00049244"/>
    </source>
</evidence>
<dbReference type="FunFam" id="3.30.1490.100:FF:000004">
    <property type="entry name" value="DNA polymerase IV"/>
    <property type="match status" value="1"/>
</dbReference>
<dbReference type="InterPro" id="IPR022880">
    <property type="entry name" value="DNApol_IV"/>
</dbReference>
<feature type="binding site" evidence="17">
    <location>
        <position position="143"/>
    </location>
    <ligand>
        <name>Mg(2+)</name>
        <dbReference type="ChEBI" id="CHEBI:18420"/>
    </ligand>
</feature>
<keyword evidence="13 17" id="KW-0238">DNA-binding</keyword>
<dbReference type="Proteomes" id="UP000587415">
    <property type="component" value="Unassembled WGS sequence"/>
</dbReference>
<keyword evidence="5 17" id="KW-0963">Cytoplasm</keyword>
<keyword evidence="7 17" id="KW-0548">Nucleotidyltransferase</keyword>
<dbReference type="Gene3D" id="1.10.150.20">
    <property type="entry name" value="5' to 3' exonuclease, C-terminal subdomain"/>
    <property type="match status" value="1"/>
</dbReference>
<dbReference type="Pfam" id="PF11799">
    <property type="entry name" value="IMS_C"/>
    <property type="match status" value="1"/>
</dbReference>
<keyword evidence="8 17" id="KW-0235">DNA replication</keyword>
<dbReference type="HAMAP" id="MF_01113">
    <property type="entry name" value="DNApol_IV"/>
    <property type="match status" value="1"/>
</dbReference>
<dbReference type="PROSITE" id="PS50173">
    <property type="entry name" value="UMUC"/>
    <property type="match status" value="1"/>
</dbReference>
<keyword evidence="12 17" id="KW-0239">DNA-directed DNA polymerase</keyword>
<dbReference type="GO" id="GO:0003887">
    <property type="term" value="F:DNA-directed DNA polymerase activity"/>
    <property type="evidence" value="ECO:0007669"/>
    <property type="project" value="UniProtKB-UniRule"/>
</dbReference>
<dbReference type="CDD" id="cd03586">
    <property type="entry name" value="PolY_Pol_IV_kappa"/>
    <property type="match status" value="1"/>
</dbReference>
<sequence>MSSIDMPPMKSICRDCLHTADSRLERCPACDSRRIVFHEELDRLTIAHLDCDAFYASVEKRDRPELRDLPVIVGGGKRGVVSTCCYVARLYGVHSAMPMFKALKACPDAVVIKPDFRKYVAASEAIFGAVRELTPLVQTLSLDEAWIDLAGTERLNGGPPAFQLIRLQKRIEDETGLTVSIGLATNRFLAKVASELDKPRGLSVIGSEAQALLAPKPVGILPGVGPVFRKTLQSDGFATVGDLAAADLRDLVRRYGETGLRLHDLAHGRDARAVKPEHDRKGMSAETTFNEDLTSGADLEAELWPLCEKLASKARRDGVASRVIVLKLRRTDFKIVTRRVSLPEPVQTARALFAAARDLLAPELGRPYRLIGIGMGDVQDAVETPTALFDSPEARTLKTETAIDRLRAKFGAGAVVAGRALKP</sequence>
<evidence type="ECO:0000313" key="19">
    <source>
        <dbReference type="EMBL" id="NJC42673.1"/>
    </source>
</evidence>
<keyword evidence="20" id="KW-1185">Reference proteome</keyword>
<evidence type="ECO:0000256" key="1">
    <source>
        <dbReference type="ARBA" id="ARBA00004496"/>
    </source>
</evidence>
<evidence type="ECO:0000256" key="11">
    <source>
        <dbReference type="ARBA" id="ARBA00022842"/>
    </source>
</evidence>
<evidence type="ECO:0000256" key="10">
    <source>
        <dbReference type="ARBA" id="ARBA00022763"/>
    </source>
</evidence>
<dbReference type="Gene3D" id="3.30.70.270">
    <property type="match status" value="1"/>
</dbReference>
<evidence type="ECO:0000259" key="18">
    <source>
        <dbReference type="PROSITE" id="PS50173"/>
    </source>
</evidence>
<dbReference type="SUPFAM" id="SSF100879">
    <property type="entry name" value="Lesion bypass DNA polymerase (Y-family), little finger domain"/>
    <property type="match status" value="1"/>
</dbReference>
<name>A0A7X5YMV7_9CAUL</name>
<dbReference type="Gene3D" id="3.30.1490.100">
    <property type="entry name" value="DNA polymerase, Y-family, little finger domain"/>
    <property type="match status" value="1"/>
</dbReference>
<dbReference type="EC" id="2.7.7.7" evidence="17"/>
<comment type="subcellular location">
    <subcellularLocation>
        <location evidence="1 17">Cytoplasm</location>
    </subcellularLocation>
</comment>
<dbReference type="AlphaFoldDB" id="A0A7X5YMV7"/>
<keyword evidence="14 17" id="KW-0234">DNA repair</keyword>
<proteinExistence type="inferred from homology"/>
<evidence type="ECO:0000256" key="5">
    <source>
        <dbReference type="ARBA" id="ARBA00022490"/>
    </source>
</evidence>
<keyword evidence="6 17" id="KW-0808">Transferase</keyword>
<dbReference type="GO" id="GO:0009432">
    <property type="term" value="P:SOS response"/>
    <property type="evidence" value="ECO:0007669"/>
    <property type="project" value="TreeGrafter"/>
</dbReference>
<comment type="catalytic activity">
    <reaction evidence="16 17">
        <text>DNA(n) + a 2'-deoxyribonucleoside 5'-triphosphate = DNA(n+1) + diphosphate</text>
        <dbReference type="Rhea" id="RHEA:22508"/>
        <dbReference type="Rhea" id="RHEA-COMP:17339"/>
        <dbReference type="Rhea" id="RHEA-COMP:17340"/>
        <dbReference type="ChEBI" id="CHEBI:33019"/>
        <dbReference type="ChEBI" id="CHEBI:61560"/>
        <dbReference type="ChEBI" id="CHEBI:173112"/>
        <dbReference type="EC" id="2.7.7.7"/>
    </reaction>
</comment>
<feature type="site" description="Substrate discrimination" evidence="17">
    <location>
        <position position="55"/>
    </location>
</feature>
<dbReference type="PANTHER" id="PTHR11076:SF33">
    <property type="entry name" value="DNA POLYMERASE KAPPA"/>
    <property type="match status" value="1"/>
</dbReference>
<reference evidence="19 20" key="1">
    <citation type="submission" date="2020-03" db="EMBL/GenBank/DDBJ databases">
        <title>Genomic Encyclopedia of Type Strains, Phase IV (KMG-IV): sequencing the most valuable type-strain genomes for metagenomic binning, comparative biology and taxonomic classification.</title>
        <authorList>
            <person name="Goeker M."/>
        </authorList>
    </citation>
    <scope>NUCLEOTIDE SEQUENCE [LARGE SCALE GENOMIC DNA]</scope>
    <source>
        <strain evidence="19 20">DSM 4736</strain>
    </source>
</reference>
<keyword evidence="11 17" id="KW-0460">Magnesium</keyword>
<dbReference type="InterPro" id="IPR017961">
    <property type="entry name" value="DNA_pol_Y-fam_little_finger"/>
</dbReference>
<dbReference type="GO" id="GO:0006261">
    <property type="term" value="P:DNA-templated DNA replication"/>
    <property type="evidence" value="ECO:0007669"/>
    <property type="project" value="UniProtKB-UniRule"/>
</dbReference>
<accession>A0A7X5YMV7</accession>
<evidence type="ECO:0000256" key="7">
    <source>
        <dbReference type="ARBA" id="ARBA00022695"/>
    </source>
</evidence>
<dbReference type="InterPro" id="IPR036775">
    <property type="entry name" value="DNA_pol_Y-fam_lit_finger_sf"/>
</dbReference>
<comment type="cofactor">
    <cofactor evidence="17">
        <name>Mg(2+)</name>
        <dbReference type="ChEBI" id="CHEBI:18420"/>
    </cofactor>
    <text evidence="17">Binds 2 magnesium ions per subunit.</text>
</comment>